<keyword evidence="7" id="KW-1185">Reference proteome</keyword>
<dbReference type="Proteomes" id="UP000693970">
    <property type="component" value="Unassembled WGS sequence"/>
</dbReference>
<feature type="active site" evidence="5">
    <location>
        <position position="77"/>
    </location>
</feature>
<evidence type="ECO:0000313" key="7">
    <source>
        <dbReference type="Proteomes" id="UP000693970"/>
    </source>
</evidence>
<protein>
    <recommendedName>
        <fullName evidence="1">DNA (cytosine-5-)-methyltransferase</fullName>
        <ecNumber evidence="1">2.1.1.37</ecNumber>
    </recommendedName>
</protein>
<dbReference type="PROSITE" id="PS00094">
    <property type="entry name" value="C5_MTASE_1"/>
    <property type="match status" value="1"/>
</dbReference>
<evidence type="ECO:0000256" key="5">
    <source>
        <dbReference type="PROSITE-ProRule" id="PRU01016"/>
    </source>
</evidence>
<organism evidence="6 7">
    <name type="scientific">Nitzschia inconspicua</name>
    <dbReference type="NCBI Taxonomy" id="303405"/>
    <lineage>
        <taxon>Eukaryota</taxon>
        <taxon>Sar</taxon>
        <taxon>Stramenopiles</taxon>
        <taxon>Ochrophyta</taxon>
        <taxon>Bacillariophyta</taxon>
        <taxon>Bacillariophyceae</taxon>
        <taxon>Bacillariophycidae</taxon>
        <taxon>Bacillariales</taxon>
        <taxon>Bacillariaceae</taxon>
        <taxon>Nitzschia</taxon>
    </lineage>
</organism>
<evidence type="ECO:0000256" key="2">
    <source>
        <dbReference type="ARBA" id="ARBA00022603"/>
    </source>
</evidence>
<dbReference type="Pfam" id="PF00145">
    <property type="entry name" value="DNA_methylase"/>
    <property type="match status" value="1"/>
</dbReference>
<dbReference type="NCBIfam" id="TIGR00675">
    <property type="entry name" value="dcm"/>
    <property type="match status" value="1"/>
</dbReference>
<dbReference type="PROSITE" id="PS51679">
    <property type="entry name" value="SAM_MT_C5"/>
    <property type="match status" value="1"/>
</dbReference>
<reference evidence="6" key="2">
    <citation type="submission" date="2021-04" db="EMBL/GenBank/DDBJ databases">
        <authorList>
            <person name="Podell S."/>
        </authorList>
    </citation>
    <scope>NUCLEOTIDE SEQUENCE</scope>
    <source>
        <strain evidence="6">Hildebrandi</strain>
    </source>
</reference>
<dbReference type="GO" id="GO:0005634">
    <property type="term" value="C:nucleus"/>
    <property type="evidence" value="ECO:0007669"/>
    <property type="project" value="TreeGrafter"/>
</dbReference>
<dbReference type="PANTHER" id="PTHR10629:SF52">
    <property type="entry name" value="DNA (CYTOSINE-5)-METHYLTRANSFERASE 1"/>
    <property type="match status" value="1"/>
</dbReference>
<proteinExistence type="inferred from homology"/>
<gene>
    <name evidence="6" type="ORF">IV203_021023</name>
</gene>
<dbReference type="EC" id="2.1.1.37" evidence="1"/>
<sequence length="727" mass="82290">MGGFGVALDALGGRCIFCSEIEKHLREVYHHNFVTIPNRAMAAASDHIDVPIHGDICKVPDSAFPKSLDLLVAGFPCQPFSALGEQPGFDCPKSGNLFLEIVRCLRVSKPKAFLLENVPGLLTMAETYTTIIKALEAAGYDVSTEVVAARGLTATGRKRLFFVGLRRQRDAEQPELTHCSAHNGHREHQFPFIPDLKLKSRDVIDYDELTEEEMDILRLSEETFQQLLDSGRWRTSSLAWPNKILETMTSHYGNAVGRGESQLVPCRAPFNPRRFSVRECSRIMGFPASYEFMPPYHLQTPMGYCKMIYRMVGNAVCPPLVAALAGSVLDCTDIELPQSPDGTNDWVLLEQRSGAWGKETARTKFVRSFTLFQQRGSHTLLYDARIEYKNRTLVFVHVGKTGGETIKWRLRVICDHRASKRKKARCLRMFHGIESALSRSTIGYVHCDKIRPKKSIQLATTFLFSIRDPLDRVFSWYQYMHPRNCLLNQPSAACNLKKDSNPWGLQFYRDCFPTVNDLVNSISHGSHPRKRRHVVTSKNDTTEKCTLLAIETLQGRGPKGPTNHLHFNYLHLTNQTISQFPNKEIMVVRKEFLWDDLKSVEGFLGGNTLHDFEREGPVVTHGSEKFPYQAVLNRSLVHIGAPSLCCVLYEEIQSYSQILTRAVNLDDDQKQQSLRHIFSRCGASSLADLIENCANITSQFQRNTFQTIIDATTEVDFFSISAPDQQY</sequence>
<dbReference type="PROSITE" id="PS00095">
    <property type="entry name" value="C5_MTASE_2"/>
    <property type="match status" value="1"/>
</dbReference>
<dbReference type="AlphaFoldDB" id="A0A9K3PD29"/>
<dbReference type="GO" id="GO:0003677">
    <property type="term" value="F:DNA binding"/>
    <property type="evidence" value="ECO:0007669"/>
    <property type="project" value="TreeGrafter"/>
</dbReference>
<name>A0A9K3PD29_9STRA</name>
<comment type="similarity">
    <text evidence="5">Belongs to the class I-like SAM-binding methyltransferase superfamily. C5-methyltransferase family.</text>
</comment>
<dbReference type="OrthoDB" id="41255at2759"/>
<evidence type="ECO:0000313" key="6">
    <source>
        <dbReference type="EMBL" id="KAG7343078.1"/>
    </source>
</evidence>
<dbReference type="InterPro" id="IPR031303">
    <property type="entry name" value="C5_meth_CS"/>
</dbReference>
<accession>A0A9K3PD29</accession>
<dbReference type="GO" id="GO:0032259">
    <property type="term" value="P:methylation"/>
    <property type="evidence" value="ECO:0007669"/>
    <property type="project" value="UniProtKB-KW"/>
</dbReference>
<dbReference type="InterPro" id="IPR018117">
    <property type="entry name" value="C5_DNA_meth_AS"/>
</dbReference>
<dbReference type="InterPro" id="IPR050390">
    <property type="entry name" value="C5-Methyltransferase"/>
</dbReference>
<dbReference type="GO" id="GO:0044027">
    <property type="term" value="P:negative regulation of gene expression via chromosomal CpG island methylation"/>
    <property type="evidence" value="ECO:0007669"/>
    <property type="project" value="TreeGrafter"/>
</dbReference>
<comment type="caution">
    <text evidence="6">The sequence shown here is derived from an EMBL/GenBank/DDBJ whole genome shotgun (WGS) entry which is preliminary data.</text>
</comment>
<keyword evidence="2 5" id="KW-0489">Methyltransferase</keyword>
<keyword evidence="3 5" id="KW-0808">Transferase</keyword>
<keyword evidence="4 5" id="KW-0949">S-adenosyl-L-methionine</keyword>
<evidence type="ECO:0000256" key="3">
    <source>
        <dbReference type="ARBA" id="ARBA00022679"/>
    </source>
</evidence>
<evidence type="ECO:0000256" key="4">
    <source>
        <dbReference type="ARBA" id="ARBA00022691"/>
    </source>
</evidence>
<dbReference type="PANTHER" id="PTHR10629">
    <property type="entry name" value="CYTOSINE-SPECIFIC METHYLTRANSFERASE"/>
    <property type="match status" value="1"/>
</dbReference>
<dbReference type="InterPro" id="IPR001525">
    <property type="entry name" value="C5_MeTfrase"/>
</dbReference>
<reference evidence="6" key="1">
    <citation type="journal article" date="2021" name="Sci. Rep.">
        <title>Diploid genomic architecture of Nitzschia inconspicua, an elite biomass production diatom.</title>
        <authorList>
            <person name="Oliver A."/>
            <person name="Podell S."/>
            <person name="Pinowska A."/>
            <person name="Traller J.C."/>
            <person name="Smith S.R."/>
            <person name="McClure R."/>
            <person name="Beliaev A."/>
            <person name="Bohutskyi P."/>
            <person name="Hill E.A."/>
            <person name="Rabines A."/>
            <person name="Zheng H."/>
            <person name="Allen L.Z."/>
            <person name="Kuo A."/>
            <person name="Grigoriev I.V."/>
            <person name="Allen A.E."/>
            <person name="Hazlebeck D."/>
            <person name="Allen E.E."/>
        </authorList>
    </citation>
    <scope>NUCLEOTIDE SEQUENCE</scope>
    <source>
        <strain evidence="6">Hildebrandi</strain>
    </source>
</reference>
<dbReference type="EMBL" id="JAGRRH010000024">
    <property type="protein sequence ID" value="KAG7343078.1"/>
    <property type="molecule type" value="Genomic_DNA"/>
</dbReference>
<dbReference type="GO" id="GO:0003886">
    <property type="term" value="F:DNA (cytosine-5-)-methyltransferase activity"/>
    <property type="evidence" value="ECO:0007669"/>
    <property type="project" value="UniProtKB-EC"/>
</dbReference>
<evidence type="ECO:0000256" key="1">
    <source>
        <dbReference type="ARBA" id="ARBA00011975"/>
    </source>
</evidence>